<dbReference type="SUPFAM" id="SSF51735">
    <property type="entry name" value="NAD(P)-binding Rossmann-fold domains"/>
    <property type="match status" value="1"/>
</dbReference>
<gene>
    <name evidence="2" type="ORF">RH857_10695</name>
</gene>
<dbReference type="Gene3D" id="3.40.50.720">
    <property type="entry name" value="NAD(P)-binding Rossmann-like Domain"/>
    <property type="match status" value="1"/>
</dbReference>
<sequence length="460" mass="49779">MRFAKAGVNALSGSIRSQLFLEKLDDVHVVTVLPPTVDTPLFHEVANYTGRRVVPMPPVYSPQRVADTILMGAKKPRHEMPVGQVARQMIIQHRASPDTAEKMMAKQVDKKHLSRKEPSRANTGNLYESAPEETAEVEGGWGGRNRQPDAGRKGPQEGLRQGAGPLMGLLSTGKKQAQRLKGAQMVTDFECSINAVRAAASFLRGDDHGAMSTGPSSRVLAKLATLPPARARAEAFLGAAMMQGLALEQAREIDVDLIDTWVTEQYGPGPFPAVLIGTPNGAAYHLSAALGVPFLPQTPLVSVKDSGTHVDDPVEAMEALAPTAQLIAQNNPRVKVYHMHDPAQDRPMMQQLAFMRLKRLSLGPVYEQFLRERLAPGGTVIQLENTRDWRTTSTGERTLFQFGCLGGVPEEEFHASGERIAKFLEQKGPPTAAGIRRVLMAAAPTASGAGSRRSKSASLR</sequence>
<feature type="compositionally biased region" description="Basic and acidic residues" evidence="1">
    <location>
        <begin position="146"/>
        <end position="155"/>
    </location>
</feature>
<comment type="caution">
    <text evidence="2">The sequence shown here is derived from an EMBL/GenBank/DDBJ whole genome shotgun (WGS) entry which is preliminary data.</text>
</comment>
<evidence type="ECO:0000256" key="1">
    <source>
        <dbReference type="SAM" id="MobiDB-lite"/>
    </source>
</evidence>
<evidence type="ECO:0000313" key="2">
    <source>
        <dbReference type="EMBL" id="MDR5712592.1"/>
    </source>
</evidence>
<feature type="region of interest" description="Disordered" evidence="1">
    <location>
        <begin position="109"/>
        <end position="164"/>
    </location>
</feature>
<dbReference type="RefSeq" id="WP_310537965.1">
    <property type="nucleotide sequence ID" value="NZ_BAAAOC010000005.1"/>
</dbReference>
<protein>
    <submittedName>
        <fullName evidence="2">Uncharacterized protein</fullName>
    </submittedName>
</protein>
<name>A0ABU1FW87_9MICC</name>
<proteinExistence type="predicted"/>
<dbReference type="EMBL" id="JAVKGT010000029">
    <property type="protein sequence ID" value="MDR5712592.1"/>
    <property type="molecule type" value="Genomic_DNA"/>
</dbReference>
<accession>A0ABU1FW87</accession>
<evidence type="ECO:0000313" key="3">
    <source>
        <dbReference type="Proteomes" id="UP001260872"/>
    </source>
</evidence>
<reference evidence="3" key="1">
    <citation type="submission" date="2023-07" db="EMBL/GenBank/DDBJ databases">
        <title>Description of three actinobacteria isolated from air of manufacturing shop in a pharmaceutical factory.</title>
        <authorList>
            <person name="Zhang D.-F."/>
        </authorList>
    </citation>
    <scope>NUCLEOTIDE SEQUENCE [LARGE SCALE GENOMIC DNA]</scope>
    <source>
        <strain evidence="3">CCTCC AB 207010</strain>
    </source>
</reference>
<keyword evidence="3" id="KW-1185">Reference proteome</keyword>
<organism evidence="2 3">
    <name type="scientific">Nesterenkonia flava</name>
    <dbReference type="NCBI Taxonomy" id="469799"/>
    <lineage>
        <taxon>Bacteria</taxon>
        <taxon>Bacillati</taxon>
        <taxon>Actinomycetota</taxon>
        <taxon>Actinomycetes</taxon>
        <taxon>Micrococcales</taxon>
        <taxon>Micrococcaceae</taxon>
        <taxon>Nesterenkonia</taxon>
    </lineage>
</organism>
<dbReference type="InterPro" id="IPR036291">
    <property type="entry name" value="NAD(P)-bd_dom_sf"/>
</dbReference>
<dbReference type="Proteomes" id="UP001260872">
    <property type="component" value="Unassembled WGS sequence"/>
</dbReference>
<feature type="compositionally biased region" description="Basic and acidic residues" evidence="1">
    <location>
        <begin position="109"/>
        <end position="119"/>
    </location>
</feature>